<dbReference type="InterPro" id="IPR038508">
    <property type="entry name" value="ArfGAP_dom_sf"/>
</dbReference>
<protein>
    <submittedName>
        <fullName evidence="8">Arf-GAP with GTPase, ANK repeat and PH domain-containing protein 1</fullName>
    </submittedName>
</protein>
<dbReference type="Pfam" id="PF00400">
    <property type="entry name" value="WD40"/>
    <property type="match status" value="1"/>
</dbReference>
<evidence type="ECO:0000313" key="9">
    <source>
        <dbReference type="Proteomes" id="UP000241890"/>
    </source>
</evidence>
<feature type="coiled-coil region" evidence="5">
    <location>
        <begin position="157"/>
        <end position="207"/>
    </location>
</feature>
<dbReference type="EMBL" id="BEYU01000119">
    <property type="protein sequence ID" value="GBG32267.1"/>
    <property type="molecule type" value="Genomic_DNA"/>
</dbReference>
<dbReference type="InterPro" id="IPR037278">
    <property type="entry name" value="ARFGAP/RecO"/>
</dbReference>
<dbReference type="PANTHER" id="PTHR46419">
    <property type="entry name" value="ADP-RIBOSYLATION FACTOR GTPASE-ACTIVATING PROTEIN AGD5"/>
    <property type="match status" value="1"/>
</dbReference>
<dbReference type="PROSITE" id="PS50082">
    <property type="entry name" value="WD_REPEATS_2"/>
    <property type="match status" value="1"/>
</dbReference>
<keyword evidence="4" id="KW-0862">Zinc</keyword>
<keyword evidence="9" id="KW-1185">Reference proteome</keyword>
<proteinExistence type="predicted"/>
<dbReference type="SUPFAM" id="SSF50978">
    <property type="entry name" value="WD40 repeat-like"/>
    <property type="match status" value="1"/>
</dbReference>
<evidence type="ECO:0000256" key="2">
    <source>
        <dbReference type="ARBA" id="ARBA00022737"/>
    </source>
</evidence>
<dbReference type="InterPro" id="IPR019775">
    <property type="entry name" value="WD40_repeat_CS"/>
</dbReference>
<evidence type="ECO:0000256" key="3">
    <source>
        <dbReference type="PROSITE-ProRule" id="PRU00221"/>
    </source>
</evidence>
<keyword evidence="1 3" id="KW-0853">WD repeat</keyword>
<dbReference type="AlphaFoldDB" id="A0A2R5GMZ7"/>
<feature type="domain" description="Arf-GAP" evidence="7">
    <location>
        <begin position="31"/>
        <end position="142"/>
    </location>
</feature>
<sequence>MLLHVLPKVKGLCHRTAEEKEDAKRADDTSHATLKGLRSKGGNGVCADCEARAPGWAALPHGIFICIDCAQVHRSLGRDISQVKSFTTKTYLWYADEVECMRTMGNVRANSIYLAQSGPGPRPRAATHDRKDIEQFIQGEIEAPSAVENPAGTMDELAKCQERIMEQQKKLDDIERKRKELEQVREKRKLDEEKERIKKREEAEVRRKRQKMSLTPARAEVPMNGHVLSCLVLEKREDDFDAAVRRCFRCARGSCALLCTGTQAGNLDLWDCLNSFARVTSLELKQGASVYGLIEMRGGINFPAQAGKGKRSTKSSSAALTAKAKESNGMVSLLVAGAGCDIVLVSLFDLSVVYTIEEAHTHEVQVLASLENESAMGRNLLFSGSLDATIACWDASTWSCLFMLNGHEDSVLCLLTLPSLAGDAESARLVSSSDDCSIRVWDIAKCLREAKSVQQKTATTAPASSSSSSSSSKGGKAAAETSAGNAPAVAVAAAPEGTSEAASAASGAPVLKKAEHVIQDNTEFVGALCRVKADEGAADATDGDADMPQASSQHETEEKSSRDKAQARSQTEPASDLVVAASADFNIRVYNRAWECVRVLETSIFATHLVACGSYLFAATRYGEEGDPGKIERWFLPDLNPLAWKRNPNALMVMPCSVIAAHQFSLGRYTGSKPQASGKVPQFAPMLVSADEDEEFLRVWSSPFKISQPAEATASAVGTSTTTAPPPAPPTQMGVANPPQAQNHAQPFVQANQLANVAGAPMAAGAPVALPGASLMVSDDQIAGSTSGDIIAKRFVRDLLHIPGLSPDMARLLRVCLELHVPPASAPQ</sequence>
<feature type="region of interest" description="Disordered" evidence="6">
    <location>
        <begin position="711"/>
        <end position="741"/>
    </location>
</feature>
<dbReference type="Pfam" id="PF01412">
    <property type="entry name" value="ArfGap"/>
    <property type="match status" value="1"/>
</dbReference>
<gene>
    <name evidence="8" type="ORF">FCC1311_084922</name>
</gene>
<feature type="repeat" description="WD" evidence="3">
    <location>
        <begin position="404"/>
        <end position="443"/>
    </location>
</feature>
<evidence type="ECO:0000313" key="8">
    <source>
        <dbReference type="EMBL" id="GBG32267.1"/>
    </source>
</evidence>
<reference evidence="8 9" key="1">
    <citation type="submission" date="2017-12" db="EMBL/GenBank/DDBJ databases">
        <title>Sequencing, de novo assembly and annotation of complete genome of a new Thraustochytrid species, strain FCC1311.</title>
        <authorList>
            <person name="Sedici K."/>
            <person name="Godart F."/>
            <person name="Aiese Cigliano R."/>
            <person name="Sanseverino W."/>
            <person name="Barakat M."/>
            <person name="Ortet P."/>
            <person name="Marechal E."/>
            <person name="Cagnac O."/>
            <person name="Amato A."/>
        </authorList>
    </citation>
    <scope>NUCLEOTIDE SEQUENCE [LARGE SCALE GENOMIC DNA]</scope>
</reference>
<dbReference type="GO" id="GO:0005096">
    <property type="term" value="F:GTPase activator activity"/>
    <property type="evidence" value="ECO:0007669"/>
    <property type="project" value="InterPro"/>
</dbReference>
<feature type="region of interest" description="Disordered" evidence="6">
    <location>
        <begin position="537"/>
        <end position="573"/>
    </location>
</feature>
<keyword evidence="4" id="KW-0863">Zinc-finger</keyword>
<accession>A0A2R5GMZ7</accession>
<evidence type="ECO:0000256" key="5">
    <source>
        <dbReference type="SAM" id="Coils"/>
    </source>
</evidence>
<dbReference type="InterPro" id="IPR015943">
    <property type="entry name" value="WD40/YVTN_repeat-like_dom_sf"/>
</dbReference>
<comment type="caution">
    <text evidence="8">The sequence shown here is derived from an EMBL/GenBank/DDBJ whole genome shotgun (WGS) entry which is preliminary data.</text>
</comment>
<dbReference type="GO" id="GO:0008270">
    <property type="term" value="F:zinc ion binding"/>
    <property type="evidence" value="ECO:0007669"/>
    <property type="project" value="UniProtKB-KW"/>
</dbReference>
<feature type="compositionally biased region" description="Low complexity" evidence="6">
    <location>
        <begin position="456"/>
        <end position="480"/>
    </location>
</feature>
<dbReference type="PRINTS" id="PR00405">
    <property type="entry name" value="REVINTRACTNG"/>
</dbReference>
<dbReference type="InterPro" id="IPR036322">
    <property type="entry name" value="WD40_repeat_dom_sf"/>
</dbReference>
<evidence type="ECO:0000256" key="4">
    <source>
        <dbReference type="PROSITE-ProRule" id="PRU00288"/>
    </source>
</evidence>
<feature type="compositionally biased region" description="Basic and acidic residues" evidence="6">
    <location>
        <begin position="554"/>
        <end position="566"/>
    </location>
</feature>
<name>A0A2R5GMZ7_9STRA</name>
<dbReference type="Gene3D" id="2.130.10.10">
    <property type="entry name" value="YVTN repeat-like/Quinoprotein amine dehydrogenase"/>
    <property type="match status" value="1"/>
</dbReference>
<dbReference type="PANTHER" id="PTHR46419:SF2">
    <property type="entry name" value="ADP-RIBOSYLATION FACTOR GTPASE-ACTIVATING PROTEIN AGD5"/>
    <property type="match status" value="1"/>
</dbReference>
<dbReference type="InterPro" id="IPR001680">
    <property type="entry name" value="WD40_rpt"/>
</dbReference>
<evidence type="ECO:0000256" key="1">
    <source>
        <dbReference type="ARBA" id="ARBA00022574"/>
    </source>
</evidence>
<dbReference type="OrthoDB" id="10266696at2759"/>
<dbReference type="PROSITE" id="PS50115">
    <property type="entry name" value="ARFGAP"/>
    <property type="match status" value="1"/>
</dbReference>
<dbReference type="CDD" id="cd08204">
    <property type="entry name" value="ArfGap"/>
    <property type="match status" value="1"/>
</dbReference>
<feature type="region of interest" description="Disordered" evidence="6">
    <location>
        <begin position="455"/>
        <end position="480"/>
    </location>
</feature>
<evidence type="ECO:0000256" key="6">
    <source>
        <dbReference type="SAM" id="MobiDB-lite"/>
    </source>
</evidence>
<dbReference type="InParanoid" id="A0A2R5GMZ7"/>
<dbReference type="SMART" id="SM00320">
    <property type="entry name" value="WD40"/>
    <property type="match status" value="3"/>
</dbReference>
<dbReference type="PROSITE" id="PS00678">
    <property type="entry name" value="WD_REPEATS_1"/>
    <property type="match status" value="1"/>
</dbReference>
<dbReference type="SMART" id="SM00105">
    <property type="entry name" value="ArfGap"/>
    <property type="match status" value="1"/>
</dbReference>
<dbReference type="Proteomes" id="UP000241890">
    <property type="component" value="Unassembled WGS sequence"/>
</dbReference>
<dbReference type="InterPro" id="IPR001164">
    <property type="entry name" value="ArfGAP_dom"/>
</dbReference>
<dbReference type="PROSITE" id="PS50294">
    <property type="entry name" value="WD_REPEATS_REGION"/>
    <property type="match status" value="1"/>
</dbReference>
<evidence type="ECO:0000259" key="7">
    <source>
        <dbReference type="PROSITE" id="PS50115"/>
    </source>
</evidence>
<keyword evidence="2" id="KW-0677">Repeat</keyword>
<feature type="compositionally biased region" description="Low complexity" evidence="6">
    <location>
        <begin position="711"/>
        <end position="723"/>
    </location>
</feature>
<dbReference type="InterPro" id="IPR044520">
    <property type="entry name" value="ARF_GAP_AGD5/15"/>
</dbReference>
<keyword evidence="5" id="KW-0175">Coiled coil</keyword>
<dbReference type="SUPFAM" id="SSF57863">
    <property type="entry name" value="ArfGap/RecO-like zinc finger"/>
    <property type="match status" value="1"/>
</dbReference>
<organism evidence="8 9">
    <name type="scientific">Hondaea fermentalgiana</name>
    <dbReference type="NCBI Taxonomy" id="2315210"/>
    <lineage>
        <taxon>Eukaryota</taxon>
        <taxon>Sar</taxon>
        <taxon>Stramenopiles</taxon>
        <taxon>Bigyra</taxon>
        <taxon>Labyrinthulomycetes</taxon>
        <taxon>Thraustochytrida</taxon>
        <taxon>Thraustochytriidae</taxon>
        <taxon>Hondaea</taxon>
    </lineage>
</organism>
<dbReference type="Gene3D" id="1.10.220.150">
    <property type="entry name" value="Arf GTPase activating protein"/>
    <property type="match status" value="1"/>
</dbReference>
<keyword evidence="4" id="KW-0479">Metal-binding</keyword>